<evidence type="ECO:0000256" key="10">
    <source>
        <dbReference type="SAM" id="Phobius"/>
    </source>
</evidence>
<evidence type="ECO:0000256" key="6">
    <source>
        <dbReference type="ARBA" id="ARBA00023034"/>
    </source>
</evidence>
<dbReference type="FunCoup" id="A5DFS9">
    <property type="interactions" value="255"/>
</dbReference>
<keyword evidence="2" id="KW-0813">Transport</keyword>
<feature type="region of interest" description="Disordered" evidence="9">
    <location>
        <begin position="34"/>
        <end position="60"/>
    </location>
</feature>
<dbReference type="CDD" id="cd15853">
    <property type="entry name" value="SNARE_Bet1"/>
    <property type="match status" value="1"/>
</dbReference>
<keyword evidence="6" id="KW-0333">Golgi apparatus</keyword>
<dbReference type="EMBL" id="CH408156">
    <property type="protein sequence ID" value="EDK38032.2"/>
    <property type="molecule type" value="Genomic_DNA"/>
</dbReference>
<dbReference type="OMA" id="MNRMLIM"/>
<evidence type="ECO:0000256" key="9">
    <source>
        <dbReference type="SAM" id="MobiDB-lite"/>
    </source>
</evidence>
<evidence type="ECO:0000256" key="7">
    <source>
        <dbReference type="ARBA" id="ARBA00023136"/>
    </source>
</evidence>
<keyword evidence="4" id="KW-0653">Protein transport</keyword>
<keyword evidence="7 10" id="KW-0472">Membrane</keyword>
<dbReference type="HOGENOM" id="CLU_086133_1_1_1"/>
<dbReference type="GeneID" id="5128440"/>
<dbReference type="KEGG" id="pgu:PGUG_02130"/>
<dbReference type="GO" id="GO:0006886">
    <property type="term" value="P:intracellular protein transport"/>
    <property type="evidence" value="ECO:0007669"/>
    <property type="project" value="EnsemblFungi"/>
</dbReference>
<evidence type="ECO:0000256" key="5">
    <source>
        <dbReference type="ARBA" id="ARBA00022989"/>
    </source>
</evidence>
<feature type="domain" description="T-SNARE coiled-coil homology" evidence="11">
    <location>
        <begin position="70"/>
        <end position="132"/>
    </location>
</feature>
<dbReference type="Gene3D" id="1.20.5.110">
    <property type="match status" value="1"/>
</dbReference>
<keyword evidence="13" id="KW-1185">Reference proteome</keyword>
<name>A5DFS9_PICGU</name>
<evidence type="ECO:0000256" key="1">
    <source>
        <dbReference type="ARBA" id="ARBA00004394"/>
    </source>
</evidence>
<keyword evidence="5 10" id="KW-1133">Transmembrane helix</keyword>
<evidence type="ECO:0000259" key="11">
    <source>
        <dbReference type="PROSITE" id="PS50192"/>
    </source>
</evidence>
<dbReference type="Proteomes" id="UP000001997">
    <property type="component" value="Unassembled WGS sequence"/>
</dbReference>
<dbReference type="STRING" id="294746.A5DFS9"/>
<evidence type="ECO:0000313" key="13">
    <source>
        <dbReference type="Proteomes" id="UP000001997"/>
    </source>
</evidence>
<dbReference type="AlphaFoldDB" id="A5DFS9"/>
<organism evidence="12 13">
    <name type="scientific">Meyerozyma guilliermondii (strain ATCC 6260 / CBS 566 / DSM 6381 / JCM 1539 / NBRC 10279 / NRRL Y-324)</name>
    <name type="common">Yeast</name>
    <name type="synonym">Candida guilliermondii</name>
    <dbReference type="NCBI Taxonomy" id="294746"/>
    <lineage>
        <taxon>Eukaryota</taxon>
        <taxon>Fungi</taxon>
        <taxon>Dikarya</taxon>
        <taxon>Ascomycota</taxon>
        <taxon>Saccharomycotina</taxon>
        <taxon>Pichiomycetes</taxon>
        <taxon>Debaryomycetaceae</taxon>
        <taxon>Meyerozyma</taxon>
    </lineage>
</organism>
<proteinExistence type="predicted"/>
<gene>
    <name evidence="12" type="ORF">PGUG_02130</name>
</gene>
<dbReference type="InParanoid" id="A5DFS9"/>
<evidence type="ECO:0000256" key="2">
    <source>
        <dbReference type="ARBA" id="ARBA00022448"/>
    </source>
</evidence>
<dbReference type="GO" id="GO:0030134">
    <property type="term" value="C:COPII-coated ER to Golgi transport vesicle"/>
    <property type="evidence" value="ECO:0007669"/>
    <property type="project" value="EnsemblFungi"/>
</dbReference>
<dbReference type="GO" id="GO:0000139">
    <property type="term" value="C:Golgi membrane"/>
    <property type="evidence" value="ECO:0007669"/>
    <property type="project" value="UniProtKB-SubCell"/>
</dbReference>
<dbReference type="RefSeq" id="XP_001486459.2">
    <property type="nucleotide sequence ID" value="XM_001486409.1"/>
</dbReference>
<dbReference type="eggNOG" id="KOG3385">
    <property type="taxonomic scope" value="Eukaryota"/>
</dbReference>
<protein>
    <recommendedName>
        <fullName evidence="11">t-SNARE coiled-coil homology domain-containing protein</fullName>
    </recommendedName>
</protein>
<dbReference type="GO" id="GO:0006890">
    <property type="term" value="P:retrograde vesicle-mediated transport, Golgi to endoplasmic reticulum"/>
    <property type="evidence" value="ECO:0007669"/>
    <property type="project" value="EnsemblFungi"/>
</dbReference>
<dbReference type="InterPro" id="IPR039899">
    <property type="entry name" value="BET1_SNARE"/>
</dbReference>
<sequence>MPPCKMVRQEQHLANMSSRYSTNGAHQRELRTQLFSQPTNRNTGSPPLRSGSPYDKTVSNSAKYNESMMSTLESQNDDELGSMSQKVAALRNLGVRMGSEINKGIALNDDITNSMEKGKVTLKNTFNQMIVMSQRAGISWRVWLLFFALVFLWFFYVWIF</sequence>
<comment type="subcellular location">
    <subcellularLocation>
        <location evidence="8">Endomembrane system</location>
        <topology evidence="8">Single-pass type IV membrane protein</topology>
    </subcellularLocation>
    <subcellularLocation>
        <location evidence="1">Golgi apparatus membrane</location>
    </subcellularLocation>
</comment>
<dbReference type="InterPro" id="IPR000727">
    <property type="entry name" value="T_SNARE_dom"/>
</dbReference>
<evidence type="ECO:0000256" key="4">
    <source>
        <dbReference type="ARBA" id="ARBA00022927"/>
    </source>
</evidence>
<dbReference type="PROSITE" id="PS50192">
    <property type="entry name" value="T_SNARE"/>
    <property type="match status" value="1"/>
</dbReference>
<feature type="compositionally biased region" description="Polar residues" evidence="9">
    <location>
        <begin position="34"/>
        <end position="45"/>
    </location>
</feature>
<dbReference type="VEuPathDB" id="FungiDB:PGUG_02130"/>
<dbReference type="SUPFAM" id="SSF58038">
    <property type="entry name" value="SNARE fusion complex"/>
    <property type="match status" value="1"/>
</dbReference>
<feature type="transmembrane region" description="Helical" evidence="10">
    <location>
        <begin position="138"/>
        <end position="159"/>
    </location>
</feature>
<evidence type="ECO:0000313" key="12">
    <source>
        <dbReference type="EMBL" id="EDK38032.2"/>
    </source>
</evidence>
<dbReference type="GO" id="GO:0005484">
    <property type="term" value="F:SNAP receptor activity"/>
    <property type="evidence" value="ECO:0007669"/>
    <property type="project" value="EnsemblFungi"/>
</dbReference>
<reference evidence="12 13" key="1">
    <citation type="journal article" date="2009" name="Nature">
        <title>Evolution of pathogenicity and sexual reproduction in eight Candida genomes.</title>
        <authorList>
            <person name="Butler G."/>
            <person name="Rasmussen M.D."/>
            <person name="Lin M.F."/>
            <person name="Santos M.A."/>
            <person name="Sakthikumar S."/>
            <person name="Munro C.A."/>
            <person name="Rheinbay E."/>
            <person name="Grabherr M."/>
            <person name="Forche A."/>
            <person name="Reedy J.L."/>
            <person name="Agrafioti I."/>
            <person name="Arnaud M.B."/>
            <person name="Bates S."/>
            <person name="Brown A.J."/>
            <person name="Brunke S."/>
            <person name="Costanzo M.C."/>
            <person name="Fitzpatrick D.A."/>
            <person name="de Groot P.W."/>
            <person name="Harris D."/>
            <person name="Hoyer L.L."/>
            <person name="Hube B."/>
            <person name="Klis F.M."/>
            <person name="Kodira C."/>
            <person name="Lennard N."/>
            <person name="Logue M.E."/>
            <person name="Martin R."/>
            <person name="Neiman A.M."/>
            <person name="Nikolaou E."/>
            <person name="Quail M.A."/>
            <person name="Quinn J."/>
            <person name="Santos M.C."/>
            <person name="Schmitzberger F.F."/>
            <person name="Sherlock G."/>
            <person name="Shah P."/>
            <person name="Silverstein K.A."/>
            <person name="Skrzypek M.S."/>
            <person name="Soll D."/>
            <person name="Staggs R."/>
            <person name="Stansfield I."/>
            <person name="Stumpf M.P."/>
            <person name="Sudbery P.E."/>
            <person name="Srikantha T."/>
            <person name="Zeng Q."/>
            <person name="Berman J."/>
            <person name="Berriman M."/>
            <person name="Heitman J."/>
            <person name="Gow N.A."/>
            <person name="Lorenz M.C."/>
            <person name="Birren B.W."/>
            <person name="Kellis M."/>
            <person name="Cuomo C.A."/>
        </authorList>
    </citation>
    <scope>NUCLEOTIDE SEQUENCE [LARGE SCALE GENOMIC DNA]</scope>
    <source>
        <strain evidence="13">ATCC 6260 / CBS 566 / DSM 6381 / JCM 1539 / NBRC 10279 / NRRL Y-324</strain>
    </source>
</reference>
<dbReference type="OrthoDB" id="261831at2759"/>
<dbReference type="PANTHER" id="PTHR12791">
    <property type="entry name" value="GOLGI SNARE BET1-RELATED"/>
    <property type="match status" value="1"/>
</dbReference>
<dbReference type="GO" id="GO:0048280">
    <property type="term" value="P:vesicle fusion with Golgi apparatus"/>
    <property type="evidence" value="ECO:0007669"/>
    <property type="project" value="EnsemblFungi"/>
</dbReference>
<keyword evidence="3 10" id="KW-0812">Transmembrane</keyword>
<evidence type="ECO:0000256" key="8">
    <source>
        <dbReference type="ARBA" id="ARBA00046280"/>
    </source>
</evidence>
<accession>A5DFS9</accession>
<dbReference type="GO" id="GO:0031201">
    <property type="term" value="C:SNARE complex"/>
    <property type="evidence" value="ECO:0007669"/>
    <property type="project" value="EnsemblFungi"/>
</dbReference>
<dbReference type="GO" id="GO:0005789">
    <property type="term" value="C:endoplasmic reticulum membrane"/>
    <property type="evidence" value="ECO:0007669"/>
    <property type="project" value="EnsemblFungi"/>
</dbReference>
<dbReference type="GO" id="GO:0006888">
    <property type="term" value="P:endoplasmic reticulum to Golgi vesicle-mediated transport"/>
    <property type="evidence" value="ECO:0007669"/>
    <property type="project" value="EnsemblFungi"/>
</dbReference>
<evidence type="ECO:0000256" key="3">
    <source>
        <dbReference type="ARBA" id="ARBA00022692"/>
    </source>
</evidence>